<evidence type="ECO:0000313" key="2">
    <source>
        <dbReference type="EMBL" id="JAT60092.1"/>
    </source>
</evidence>
<feature type="non-terminal residue" evidence="2">
    <location>
        <position position="121"/>
    </location>
</feature>
<reference evidence="2" key="1">
    <citation type="submission" date="2015-07" db="EMBL/GenBank/DDBJ databases">
        <title>Transcriptome Assembly of Anthurium amnicola.</title>
        <authorList>
            <person name="Suzuki J."/>
        </authorList>
    </citation>
    <scope>NUCLEOTIDE SEQUENCE</scope>
</reference>
<accession>A0A1D1YZP6</accession>
<dbReference type="AlphaFoldDB" id="A0A1D1YZP6"/>
<name>A0A1D1YZP6_9ARAE</name>
<feature type="region of interest" description="Disordered" evidence="1">
    <location>
        <begin position="1"/>
        <end position="23"/>
    </location>
</feature>
<organism evidence="2">
    <name type="scientific">Anthurium amnicola</name>
    <dbReference type="NCBI Taxonomy" id="1678845"/>
    <lineage>
        <taxon>Eukaryota</taxon>
        <taxon>Viridiplantae</taxon>
        <taxon>Streptophyta</taxon>
        <taxon>Embryophyta</taxon>
        <taxon>Tracheophyta</taxon>
        <taxon>Spermatophyta</taxon>
        <taxon>Magnoliopsida</taxon>
        <taxon>Liliopsida</taxon>
        <taxon>Araceae</taxon>
        <taxon>Pothoideae</taxon>
        <taxon>Potheae</taxon>
        <taxon>Anthurium</taxon>
    </lineage>
</organism>
<dbReference type="EMBL" id="GDJX01007844">
    <property type="protein sequence ID" value="JAT60092.1"/>
    <property type="molecule type" value="Transcribed_RNA"/>
</dbReference>
<sequence>MVPPSLPNQAANHNPDRATANANWGGLVGVDHEEHAQACPPPPRSLRPRDVDDQVVFDAVLLQNQPEIPAQFVWPDDEKPTPEAAEELALPLVDLRGFLQRRDGDPAGAGMEVVGQVREAC</sequence>
<evidence type="ECO:0000256" key="1">
    <source>
        <dbReference type="SAM" id="MobiDB-lite"/>
    </source>
</evidence>
<proteinExistence type="predicted"/>
<gene>
    <name evidence="2" type="primary">GA20ox1D_2</name>
    <name evidence="2" type="ORF">g.28620</name>
</gene>
<protein>
    <submittedName>
        <fullName evidence="2">Gibberellin 20 oxidase 1-D</fullName>
    </submittedName>
</protein>